<dbReference type="RefSeq" id="WP_084606588.1">
    <property type="nucleotide sequence ID" value="NZ_CP104143.1"/>
</dbReference>
<evidence type="ECO:0000313" key="4">
    <source>
        <dbReference type="Proteomes" id="UP001060123"/>
    </source>
</evidence>
<proteinExistence type="predicted"/>
<evidence type="ECO:0000313" key="3">
    <source>
        <dbReference type="Proteomes" id="UP000232164"/>
    </source>
</evidence>
<organism evidence="1 3">
    <name type="scientific">Rhizobium sullae</name>
    <name type="common">Rhizobium hedysari</name>
    <dbReference type="NCBI Taxonomy" id="50338"/>
    <lineage>
        <taxon>Bacteria</taxon>
        <taxon>Pseudomonadati</taxon>
        <taxon>Pseudomonadota</taxon>
        <taxon>Alphaproteobacteria</taxon>
        <taxon>Hyphomicrobiales</taxon>
        <taxon>Rhizobiaceae</taxon>
        <taxon>Rhizobium/Agrobacterium group</taxon>
        <taxon>Rhizobium</taxon>
    </lineage>
</organism>
<keyword evidence="4" id="KW-1185">Reference proteome</keyword>
<sequence length="81" mass="9436">MSIEPYRRLDRLLPMIGDRRLPSPLDAIQPDHWLCEYTADLTNLLHVLGRLVRLEPRQADLPPEEASQYRTAFQAQIARLN</sequence>
<evidence type="ECO:0000313" key="2">
    <source>
        <dbReference type="EMBL" id="UWU15920.1"/>
    </source>
</evidence>
<reference evidence="1 3" key="2">
    <citation type="submission" date="2017-12" db="EMBL/GenBank/DDBJ databases">
        <title>Genome sequence of Rhizobium sullae HCNT1 isolated from Sulla coronaria nodules and featuring peculiar denitrification phenotypes.</title>
        <authorList>
            <person name="De Diego-Diaz B."/>
            <person name="Treu L."/>
            <person name="Campanaro S."/>
            <person name="Da Silva Duarte V."/>
            <person name="Basaglia M."/>
            <person name="Favaro L."/>
            <person name="Casella S."/>
            <person name="Squartini A."/>
        </authorList>
    </citation>
    <scope>NUCLEOTIDE SEQUENCE [LARGE SCALE GENOMIC DNA]</scope>
    <source>
        <strain evidence="1 3">HCNT1</strain>
    </source>
</reference>
<dbReference type="Proteomes" id="UP000232164">
    <property type="component" value="Unassembled WGS sequence"/>
</dbReference>
<evidence type="ECO:0000313" key="1">
    <source>
        <dbReference type="EMBL" id="PKA39002.1"/>
    </source>
</evidence>
<gene>
    <name evidence="1" type="ORF">CWR43_34775</name>
    <name evidence="2" type="ORF">N2599_07975</name>
</gene>
<dbReference type="EMBL" id="PIQN01000033">
    <property type="protein sequence ID" value="PKA39002.1"/>
    <property type="molecule type" value="Genomic_DNA"/>
</dbReference>
<dbReference type="AlphaFoldDB" id="A0A2N0CYW2"/>
<name>A0A2N0CYW2_RHISU</name>
<reference evidence="2" key="3">
    <citation type="submission" date="2022-09" db="EMBL/GenBank/DDBJ databases">
        <title>Australian commercial rhizobial inoculants.</title>
        <authorList>
            <person name="Kohlmeier M.G."/>
            <person name="O'Hara G.W."/>
            <person name="Colombi E."/>
            <person name="Ramsay J.P."/>
            <person name="Terpolilli J."/>
        </authorList>
    </citation>
    <scope>NUCLEOTIDE SEQUENCE</scope>
    <source>
        <strain evidence="2">WSM1592</strain>
    </source>
</reference>
<reference evidence="1 3" key="1">
    <citation type="submission" date="2017-11" db="EMBL/GenBank/DDBJ databases">
        <authorList>
            <person name="Han C.G."/>
        </authorList>
    </citation>
    <scope>NUCLEOTIDE SEQUENCE [LARGE SCALE GENOMIC DNA]</scope>
    <source>
        <strain evidence="1 3">HCNT1</strain>
    </source>
</reference>
<dbReference type="Proteomes" id="UP001060123">
    <property type="component" value="Chromosome"/>
</dbReference>
<dbReference type="EMBL" id="CP104143">
    <property type="protein sequence ID" value="UWU15920.1"/>
    <property type="molecule type" value="Genomic_DNA"/>
</dbReference>
<protein>
    <submittedName>
        <fullName evidence="1">Uncharacterized protein</fullName>
    </submittedName>
</protein>
<accession>A0A2N0CYW2</accession>